<accession>A0ABZ2YWQ8</accession>
<dbReference type="Gene3D" id="2.60.120.1440">
    <property type="match status" value="1"/>
</dbReference>
<keyword evidence="1" id="KW-0812">Transmembrane</keyword>
<proteinExistence type="predicted"/>
<dbReference type="Proteomes" id="UP001449657">
    <property type="component" value="Chromosome"/>
</dbReference>
<dbReference type="RefSeq" id="WP_341838754.1">
    <property type="nucleotide sequence ID" value="NZ_CP149792.1"/>
</dbReference>
<dbReference type="Pfam" id="PF16344">
    <property type="entry name" value="FecR_C"/>
    <property type="match status" value="1"/>
</dbReference>
<evidence type="ECO:0000259" key="3">
    <source>
        <dbReference type="Pfam" id="PF16344"/>
    </source>
</evidence>
<dbReference type="InterPro" id="IPR032508">
    <property type="entry name" value="FecR_C"/>
</dbReference>
<feature type="transmembrane region" description="Helical" evidence="1">
    <location>
        <begin position="80"/>
        <end position="102"/>
    </location>
</feature>
<evidence type="ECO:0000313" key="5">
    <source>
        <dbReference type="Proteomes" id="UP001449657"/>
    </source>
</evidence>
<dbReference type="InterPro" id="IPR006860">
    <property type="entry name" value="FecR"/>
</dbReference>
<dbReference type="PIRSF" id="PIRSF018266">
    <property type="entry name" value="FecR"/>
    <property type="match status" value="1"/>
</dbReference>
<sequence length="381" mass="41376">MSRLDELFHKLLAGACTPAEKQELYALLAKPEHDADLQRLLDEAILSTTGDEKPVADERAGAILSIILEAQAKPARRKTILRTVAITAAAAAAVAALVWTGVQQMRPAQQPLVKTEETPPQEILPASSGALLTLGNGQTVPLDSLGQGVIAQQGGTSVKLGNGSLAYDDAQPGESTFNTLSTPRGRVFHVTLPDGSGVWLNAASSLRYPTSFDAAERTVELKGEAYFDIRPMAAKPFKVKVNGRTEVLVLGTRFNVSAYGNDPLIAATLLQGKVAVDQRVLQPGEQARITGENAIKIVKADTSQVMAWRNGMFNFDNADIREVMKQLERWYDIDVIYETDIPPLRFGGKMERSLSLQQITRILAISDVHCRLEGRKLIITP</sequence>
<dbReference type="Pfam" id="PF04773">
    <property type="entry name" value="FecR"/>
    <property type="match status" value="1"/>
</dbReference>
<evidence type="ECO:0000259" key="2">
    <source>
        <dbReference type="Pfam" id="PF04773"/>
    </source>
</evidence>
<name>A0ABZ2YWQ8_9BACT</name>
<dbReference type="InterPro" id="IPR012373">
    <property type="entry name" value="Ferrdict_sens_TM"/>
</dbReference>
<dbReference type="PANTHER" id="PTHR30273">
    <property type="entry name" value="PERIPLASMIC SIGNAL SENSOR AND SIGMA FACTOR ACTIVATOR FECR-RELATED"/>
    <property type="match status" value="1"/>
</dbReference>
<feature type="domain" description="FecR protein" evidence="2">
    <location>
        <begin position="179"/>
        <end position="274"/>
    </location>
</feature>
<keyword evidence="1" id="KW-0472">Membrane</keyword>
<feature type="domain" description="Protein FecR C-terminal" evidence="3">
    <location>
        <begin position="313"/>
        <end position="379"/>
    </location>
</feature>
<keyword evidence="1" id="KW-1133">Transmembrane helix</keyword>
<evidence type="ECO:0000313" key="4">
    <source>
        <dbReference type="EMBL" id="WZN43960.1"/>
    </source>
</evidence>
<dbReference type="Gene3D" id="3.55.50.30">
    <property type="match status" value="1"/>
</dbReference>
<keyword evidence="5" id="KW-1185">Reference proteome</keyword>
<protein>
    <submittedName>
        <fullName evidence="4">FecR domain-containing protein</fullName>
    </submittedName>
</protein>
<dbReference type="PANTHER" id="PTHR30273:SF2">
    <property type="entry name" value="PROTEIN FECR"/>
    <property type="match status" value="1"/>
</dbReference>
<evidence type="ECO:0000256" key="1">
    <source>
        <dbReference type="SAM" id="Phobius"/>
    </source>
</evidence>
<reference evidence="4 5" key="1">
    <citation type="submission" date="2024-03" db="EMBL/GenBank/DDBJ databases">
        <title>Chitinophaga caseinilytica sp. nov., a casein hydrolysing bacterium isolated from forest soil.</title>
        <authorList>
            <person name="Lee D.S."/>
            <person name="Han D.M."/>
            <person name="Baek J.H."/>
            <person name="Choi D.G."/>
            <person name="Jeon J.H."/>
            <person name="Jeon C.O."/>
        </authorList>
    </citation>
    <scope>NUCLEOTIDE SEQUENCE [LARGE SCALE GENOMIC DNA]</scope>
    <source>
        <strain evidence="4 5">KACC 19118</strain>
    </source>
</reference>
<dbReference type="EMBL" id="CP150096">
    <property type="protein sequence ID" value="WZN43960.1"/>
    <property type="molecule type" value="Genomic_DNA"/>
</dbReference>
<gene>
    <name evidence="4" type="ORF">WJU22_13735</name>
</gene>
<organism evidence="4 5">
    <name type="scientific">Chitinophaga caseinilytica</name>
    <dbReference type="NCBI Taxonomy" id="2267521"/>
    <lineage>
        <taxon>Bacteria</taxon>
        <taxon>Pseudomonadati</taxon>
        <taxon>Bacteroidota</taxon>
        <taxon>Chitinophagia</taxon>
        <taxon>Chitinophagales</taxon>
        <taxon>Chitinophagaceae</taxon>
        <taxon>Chitinophaga</taxon>
    </lineage>
</organism>